<evidence type="ECO:0000313" key="3">
    <source>
        <dbReference type="Proteomes" id="UP001159427"/>
    </source>
</evidence>
<evidence type="ECO:0000256" key="1">
    <source>
        <dbReference type="SAM" id="MobiDB-lite"/>
    </source>
</evidence>
<feature type="region of interest" description="Disordered" evidence="1">
    <location>
        <begin position="67"/>
        <end position="95"/>
    </location>
</feature>
<reference evidence="2 3" key="1">
    <citation type="submission" date="2022-05" db="EMBL/GenBank/DDBJ databases">
        <authorList>
            <consortium name="Genoscope - CEA"/>
            <person name="William W."/>
        </authorList>
    </citation>
    <scope>NUCLEOTIDE SEQUENCE [LARGE SCALE GENOMIC DNA]</scope>
</reference>
<feature type="compositionally biased region" description="Basic and acidic residues" evidence="1">
    <location>
        <begin position="80"/>
        <end position="93"/>
    </location>
</feature>
<name>A0ABN8MNF8_9CNID</name>
<evidence type="ECO:0000313" key="2">
    <source>
        <dbReference type="EMBL" id="CAH3028883.1"/>
    </source>
</evidence>
<dbReference type="PANTHER" id="PTHR33845">
    <property type="entry name" value="C2H2-TYPE DOMAIN-CONTAINING PROTEIN"/>
    <property type="match status" value="1"/>
</dbReference>
<proteinExistence type="predicted"/>
<comment type="caution">
    <text evidence="2">The sequence shown here is derived from an EMBL/GenBank/DDBJ whole genome shotgun (WGS) entry which is preliminary data.</text>
</comment>
<protein>
    <submittedName>
        <fullName evidence="2">Uncharacterized protein</fullName>
    </submittedName>
</protein>
<keyword evidence="3" id="KW-1185">Reference proteome</keyword>
<gene>
    <name evidence="2" type="ORF">PEVE_00035027</name>
</gene>
<dbReference type="EMBL" id="CALNXI010000538">
    <property type="protein sequence ID" value="CAH3028883.1"/>
    <property type="molecule type" value="Genomic_DNA"/>
</dbReference>
<organism evidence="2 3">
    <name type="scientific">Porites evermanni</name>
    <dbReference type="NCBI Taxonomy" id="104178"/>
    <lineage>
        <taxon>Eukaryota</taxon>
        <taxon>Metazoa</taxon>
        <taxon>Cnidaria</taxon>
        <taxon>Anthozoa</taxon>
        <taxon>Hexacorallia</taxon>
        <taxon>Scleractinia</taxon>
        <taxon>Fungiina</taxon>
        <taxon>Poritidae</taxon>
        <taxon>Porites</taxon>
    </lineage>
</organism>
<sequence>MDSYKIDGVSLLLNIEFSEEGIRVWRAYGVRTGKLISQIPEAPLSTRLPSLVVRQAHPSSFSLGVKRQAHGVHPSGIRSTDNKTETEEEHSASRDALFTSLEEGCTQTFLRHTSMMQDLDCETHKRALENKTFFDKAAQQYAEQLEGQAMVVPVVSTRAGHTESQPMGWALKPRATRRTRFTANQKSYVTTKFKLGEQTGSKADPAAVSRSIMCAKDATGDRLFSSDEFLTATQIAGFFSRLASKKTLENDDQESVEVAAHEACLASIVNEAAGEIAP</sequence>
<accession>A0ABN8MNF8</accession>
<dbReference type="Proteomes" id="UP001159427">
    <property type="component" value="Unassembled WGS sequence"/>
</dbReference>
<dbReference type="PANTHER" id="PTHR33845:SF1">
    <property type="entry name" value="C2H2-TYPE DOMAIN-CONTAINING PROTEIN"/>
    <property type="match status" value="1"/>
</dbReference>